<evidence type="ECO:0000256" key="3">
    <source>
        <dbReference type="ARBA" id="ARBA00022692"/>
    </source>
</evidence>
<dbReference type="Proteomes" id="UP000676409">
    <property type="component" value="Chromosome"/>
</dbReference>
<comment type="subcellular location">
    <subcellularLocation>
        <location evidence="1">Membrane</location>
        <topology evidence="1">Multi-pass membrane protein</topology>
    </subcellularLocation>
</comment>
<keyword evidence="5 6" id="KW-0472">Membrane</keyword>
<protein>
    <submittedName>
        <fullName evidence="7">AI-2E family transporter</fullName>
    </submittedName>
</protein>
<organism evidence="7 8">
    <name type="scientific">Phenylobacterium montanum</name>
    <dbReference type="NCBI Taxonomy" id="2823693"/>
    <lineage>
        <taxon>Bacteria</taxon>
        <taxon>Pseudomonadati</taxon>
        <taxon>Pseudomonadota</taxon>
        <taxon>Alphaproteobacteria</taxon>
        <taxon>Caulobacterales</taxon>
        <taxon>Caulobacteraceae</taxon>
        <taxon>Phenylobacterium</taxon>
    </lineage>
</organism>
<feature type="transmembrane region" description="Helical" evidence="6">
    <location>
        <begin position="216"/>
        <end position="238"/>
    </location>
</feature>
<evidence type="ECO:0000256" key="5">
    <source>
        <dbReference type="ARBA" id="ARBA00023136"/>
    </source>
</evidence>
<dbReference type="PANTHER" id="PTHR21716:SF64">
    <property type="entry name" value="AI-2 TRANSPORT PROTEIN TQSA"/>
    <property type="match status" value="1"/>
</dbReference>
<dbReference type="PANTHER" id="PTHR21716">
    <property type="entry name" value="TRANSMEMBRANE PROTEIN"/>
    <property type="match status" value="1"/>
</dbReference>
<evidence type="ECO:0000313" key="7">
    <source>
        <dbReference type="EMBL" id="QUD88894.1"/>
    </source>
</evidence>
<evidence type="ECO:0000313" key="8">
    <source>
        <dbReference type="Proteomes" id="UP000676409"/>
    </source>
</evidence>
<dbReference type="RefSeq" id="WP_211938944.1">
    <property type="nucleotide sequence ID" value="NZ_CP073078.1"/>
</dbReference>
<proteinExistence type="inferred from homology"/>
<reference evidence="7" key="1">
    <citation type="submission" date="2021-04" db="EMBL/GenBank/DDBJ databases">
        <title>The complete genome sequence of Caulobacter sp. S6.</title>
        <authorList>
            <person name="Tang Y."/>
            <person name="Ouyang W."/>
            <person name="Liu Q."/>
            <person name="Huang B."/>
            <person name="Guo Z."/>
            <person name="Lei P."/>
        </authorList>
    </citation>
    <scope>NUCLEOTIDE SEQUENCE</scope>
    <source>
        <strain evidence="7">S6</strain>
    </source>
</reference>
<dbReference type="GO" id="GO:0055085">
    <property type="term" value="P:transmembrane transport"/>
    <property type="evidence" value="ECO:0007669"/>
    <property type="project" value="TreeGrafter"/>
</dbReference>
<dbReference type="AlphaFoldDB" id="A0A975G167"/>
<feature type="transmembrane region" description="Helical" evidence="6">
    <location>
        <begin position="34"/>
        <end position="67"/>
    </location>
</feature>
<comment type="similarity">
    <text evidence="2">Belongs to the autoinducer-2 exporter (AI-2E) (TC 2.A.86) family.</text>
</comment>
<sequence>MSDQGLISPESSAAEPRQAAHPAPVAGSVALRNAGVFLAIVVGGFTVKVLNGILTPLIVAIFMLLLIDGVSRAMERRFPAWPNWLRSALGAGFTVAGFTGVVAVCVHNGGAFATQVKVMQPRIDALLLEATASLQIPPMTVTDLFRGDNPASAVSKVFGAARGVVSEAVLVMIYLGFLSASRSTFGRKAERLFPGRQDRAHAERVFGRVRYASEQYILLQTVKAALVAVTAWGLMMVLGVANPLFIAFVLFLAAFVPIVGSVAGSMLPALMALAQFESPVRPLILMASLGGTMFLIENVLLPKLQSDRLNLDPVFILLSLGFWGIMLGLPGALLSTPLTVVVMSIAAEFKGTRWLAVLLSKDGDLGQRL</sequence>
<keyword evidence="8" id="KW-1185">Reference proteome</keyword>
<accession>A0A975G167</accession>
<keyword evidence="4 6" id="KW-1133">Transmembrane helix</keyword>
<dbReference type="EMBL" id="CP073078">
    <property type="protein sequence ID" value="QUD88894.1"/>
    <property type="molecule type" value="Genomic_DNA"/>
</dbReference>
<dbReference type="KEGG" id="caul:KCG34_03110"/>
<dbReference type="GO" id="GO:0016020">
    <property type="term" value="C:membrane"/>
    <property type="evidence" value="ECO:0007669"/>
    <property type="project" value="UniProtKB-SubCell"/>
</dbReference>
<evidence type="ECO:0000256" key="4">
    <source>
        <dbReference type="ARBA" id="ARBA00022989"/>
    </source>
</evidence>
<feature type="transmembrane region" description="Helical" evidence="6">
    <location>
        <begin position="88"/>
        <end position="109"/>
    </location>
</feature>
<evidence type="ECO:0000256" key="6">
    <source>
        <dbReference type="SAM" id="Phobius"/>
    </source>
</evidence>
<feature type="transmembrane region" description="Helical" evidence="6">
    <location>
        <begin position="283"/>
        <end position="301"/>
    </location>
</feature>
<evidence type="ECO:0000256" key="1">
    <source>
        <dbReference type="ARBA" id="ARBA00004141"/>
    </source>
</evidence>
<name>A0A975G167_9CAUL</name>
<evidence type="ECO:0000256" key="2">
    <source>
        <dbReference type="ARBA" id="ARBA00009773"/>
    </source>
</evidence>
<dbReference type="Pfam" id="PF01594">
    <property type="entry name" value="AI-2E_transport"/>
    <property type="match status" value="1"/>
</dbReference>
<feature type="transmembrane region" description="Helical" evidence="6">
    <location>
        <begin position="321"/>
        <end position="346"/>
    </location>
</feature>
<keyword evidence="3 6" id="KW-0812">Transmembrane</keyword>
<feature type="transmembrane region" description="Helical" evidence="6">
    <location>
        <begin position="244"/>
        <end position="271"/>
    </location>
</feature>
<dbReference type="InterPro" id="IPR002549">
    <property type="entry name" value="AI-2E-like"/>
</dbReference>
<gene>
    <name evidence="7" type="ORF">KCG34_03110</name>
</gene>
<feature type="transmembrane region" description="Helical" evidence="6">
    <location>
        <begin position="157"/>
        <end position="178"/>
    </location>
</feature>